<evidence type="ECO:0000313" key="2">
    <source>
        <dbReference type="Proteomes" id="UP000295444"/>
    </source>
</evidence>
<dbReference type="Gene3D" id="3.10.450.50">
    <property type="match status" value="1"/>
</dbReference>
<keyword evidence="2" id="KW-1185">Reference proteome</keyword>
<dbReference type="OrthoDB" id="8722217at2"/>
<sequence>MEQNELADRYLAVWNEPDATKRRASVEELWTADGLHIVQPTEDVLKEASGLGFTVTFEAQGHEELATRIRLAYEEFVAGGGCTFKRVGTAMRLRDMVKIDWALVDADGTASAAGTGVLLLDDTGRIRRDYQFIA</sequence>
<evidence type="ECO:0000313" key="1">
    <source>
        <dbReference type="EMBL" id="TDP88972.1"/>
    </source>
</evidence>
<name>A0A4R6RQK3_LABRH</name>
<dbReference type="InterPro" id="IPR032710">
    <property type="entry name" value="NTF2-like_dom_sf"/>
</dbReference>
<reference evidence="1 2" key="1">
    <citation type="submission" date="2019-03" db="EMBL/GenBank/DDBJ databases">
        <title>Genomic Encyclopedia of Type Strains, Phase IV (KMG-IV): sequencing the most valuable type-strain genomes for metagenomic binning, comparative biology and taxonomic classification.</title>
        <authorList>
            <person name="Goeker M."/>
        </authorList>
    </citation>
    <scope>NUCLEOTIDE SEQUENCE [LARGE SCALE GENOMIC DNA]</scope>
    <source>
        <strain evidence="1 2">DSM 45361</strain>
    </source>
</reference>
<dbReference type="Proteomes" id="UP000295444">
    <property type="component" value="Unassembled WGS sequence"/>
</dbReference>
<comment type="caution">
    <text evidence="1">The sequence shown here is derived from an EMBL/GenBank/DDBJ whole genome shotgun (WGS) entry which is preliminary data.</text>
</comment>
<accession>A0A4R6RQK3</accession>
<gene>
    <name evidence="1" type="ORF">EV186_11616</name>
</gene>
<dbReference type="SUPFAM" id="SSF54427">
    <property type="entry name" value="NTF2-like"/>
    <property type="match status" value="1"/>
</dbReference>
<dbReference type="RefSeq" id="WP_133854475.1">
    <property type="nucleotide sequence ID" value="NZ_SNXZ01000016.1"/>
</dbReference>
<dbReference type="AlphaFoldDB" id="A0A4R6RQK3"/>
<proteinExistence type="predicted"/>
<evidence type="ECO:0008006" key="3">
    <source>
        <dbReference type="Google" id="ProtNLM"/>
    </source>
</evidence>
<protein>
    <recommendedName>
        <fullName evidence="3">SnoaL-like protein</fullName>
    </recommendedName>
</protein>
<organism evidence="1 2">
    <name type="scientific">Labedaea rhizosphaerae</name>
    <dbReference type="NCBI Taxonomy" id="598644"/>
    <lineage>
        <taxon>Bacteria</taxon>
        <taxon>Bacillati</taxon>
        <taxon>Actinomycetota</taxon>
        <taxon>Actinomycetes</taxon>
        <taxon>Pseudonocardiales</taxon>
        <taxon>Pseudonocardiaceae</taxon>
        <taxon>Labedaea</taxon>
    </lineage>
</organism>
<dbReference type="EMBL" id="SNXZ01000016">
    <property type="protein sequence ID" value="TDP88972.1"/>
    <property type="molecule type" value="Genomic_DNA"/>
</dbReference>